<organism evidence="2 3">
    <name type="scientific">Kordiimonas lacus</name>
    <dbReference type="NCBI Taxonomy" id="637679"/>
    <lineage>
        <taxon>Bacteria</taxon>
        <taxon>Pseudomonadati</taxon>
        <taxon>Pseudomonadota</taxon>
        <taxon>Alphaproteobacteria</taxon>
        <taxon>Kordiimonadales</taxon>
        <taxon>Kordiimonadaceae</taxon>
        <taxon>Kordiimonas</taxon>
    </lineage>
</organism>
<dbReference type="GO" id="GO:0003677">
    <property type="term" value="F:DNA binding"/>
    <property type="evidence" value="ECO:0007669"/>
    <property type="project" value="UniProtKB-KW"/>
</dbReference>
<dbReference type="InterPro" id="IPR036388">
    <property type="entry name" value="WH-like_DNA-bd_sf"/>
</dbReference>
<sequence>MSRPKIFHLIHMAHRALFRAADRLLAERHDITAAQNALLLYLEKNEGASMSAVAAAIGLKNAATSGLVDRMEHKELIARRPSAQDRRSFELVLLPKGRAIARESHTLIHATNDHLLDGFTEAEQATIARFLETVMTKSDAFEIGTIRPDEKQSA</sequence>
<dbReference type="GO" id="GO:0003700">
    <property type="term" value="F:DNA-binding transcription factor activity"/>
    <property type="evidence" value="ECO:0007669"/>
    <property type="project" value="InterPro"/>
</dbReference>
<dbReference type="STRING" id="637679.GCA_001550055_02104"/>
<keyword evidence="3" id="KW-1185">Reference proteome</keyword>
<accession>A0A1G7DQ44</accession>
<protein>
    <submittedName>
        <fullName evidence="2">DNA-binding transcriptional regulator, MarR family</fullName>
    </submittedName>
</protein>
<evidence type="ECO:0000313" key="2">
    <source>
        <dbReference type="EMBL" id="SDE53539.1"/>
    </source>
</evidence>
<evidence type="ECO:0000259" key="1">
    <source>
        <dbReference type="PROSITE" id="PS50995"/>
    </source>
</evidence>
<dbReference type="PROSITE" id="PS50995">
    <property type="entry name" value="HTH_MARR_2"/>
    <property type="match status" value="1"/>
</dbReference>
<gene>
    <name evidence="2" type="ORF">SAMN04488071_3203</name>
</gene>
<dbReference type="Proteomes" id="UP000183685">
    <property type="component" value="Unassembled WGS sequence"/>
</dbReference>
<dbReference type="GO" id="GO:0006950">
    <property type="term" value="P:response to stress"/>
    <property type="evidence" value="ECO:0007669"/>
    <property type="project" value="TreeGrafter"/>
</dbReference>
<feature type="domain" description="HTH marR-type" evidence="1">
    <location>
        <begin position="3"/>
        <end position="136"/>
    </location>
</feature>
<dbReference type="InterPro" id="IPR000835">
    <property type="entry name" value="HTH_MarR-typ"/>
</dbReference>
<dbReference type="PANTHER" id="PTHR33164">
    <property type="entry name" value="TRANSCRIPTIONAL REGULATOR, MARR FAMILY"/>
    <property type="match status" value="1"/>
</dbReference>
<name>A0A1G7DQ44_9PROT</name>
<proteinExistence type="predicted"/>
<dbReference type="SUPFAM" id="SSF46785">
    <property type="entry name" value="Winged helix' DNA-binding domain"/>
    <property type="match status" value="1"/>
</dbReference>
<dbReference type="InterPro" id="IPR039422">
    <property type="entry name" value="MarR/SlyA-like"/>
</dbReference>
<evidence type="ECO:0000313" key="3">
    <source>
        <dbReference type="Proteomes" id="UP000183685"/>
    </source>
</evidence>
<dbReference type="PANTHER" id="PTHR33164:SF107">
    <property type="entry name" value="TRANSCRIPTIONAL REGULATORY PROTEIN"/>
    <property type="match status" value="1"/>
</dbReference>
<dbReference type="AlphaFoldDB" id="A0A1G7DQ44"/>
<reference evidence="2 3" key="1">
    <citation type="submission" date="2016-10" db="EMBL/GenBank/DDBJ databases">
        <authorList>
            <person name="de Groot N.N."/>
        </authorList>
    </citation>
    <scope>NUCLEOTIDE SEQUENCE [LARGE SCALE GENOMIC DNA]</scope>
    <source>
        <strain evidence="2 3">CGMCC 1.9109</strain>
    </source>
</reference>
<dbReference type="InterPro" id="IPR036390">
    <property type="entry name" value="WH_DNA-bd_sf"/>
</dbReference>
<dbReference type="EMBL" id="FNAK01000007">
    <property type="protein sequence ID" value="SDE53539.1"/>
    <property type="molecule type" value="Genomic_DNA"/>
</dbReference>
<keyword evidence="2" id="KW-0238">DNA-binding</keyword>
<dbReference type="SMART" id="SM00347">
    <property type="entry name" value="HTH_MARR"/>
    <property type="match status" value="1"/>
</dbReference>
<dbReference type="RefSeq" id="WP_068304742.1">
    <property type="nucleotide sequence ID" value="NZ_FNAK01000007.1"/>
</dbReference>
<dbReference type="Pfam" id="PF12802">
    <property type="entry name" value="MarR_2"/>
    <property type="match status" value="1"/>
</dbReference>
<dbReference type="Gene3D" id="1.10.10.10">
    <property type="entry name" value="Winged helix-like DNA-binding domain superfamily/Winged helix DNA-binding domain"/>
    <property type="match status" value="1"/>
</dbReference>